<dbReference type="PANTHER" id="PTHR43413">
    <property type="entry name" value="TRANSCRIPTIONAL REGULATOR, ASNC FAMILY"/>
    <property type="match status" value="1"/>
</dbReference>
<dbReference type="PROSITE" id="PS50956">
    <property type="entry name" value="HTH_ASNC_2"/>
    <property type="match status" value="1"/>
</dbReference>
<keyword evidence="3" id="KW-0804">Transcription</keyword>
<reference evidence="6" key="1">
    <citation type="submission" date="2018-01" db="EMBL/GenBank/DDBJ databases">
        <authorList>
            <person name="Kerou L M."/>
        </authorList>
    </citation>
    <scope>NUCLEOTIDE SEQUENCE [LARGE SCALE GENOMIC DNA]</scope>
    <source>
        <strain evidence="6">SCU2</strain>
    </source>
</reference>
<keyword evidence="1" id="KW-0805">Transcription regulation</keyword>
<dbReference type="AlphaFoldDB" id="A0A2K5ARR4"/>
<dbReference type="InterPro" id="IPR050684">
    <property type="entry name" value="HTH-Siroheme_Decarb"/>
</dbReference>
<dbReference type="PANTHER" id="PTHR43413:SF7">
    <property type="entry name" value="HTH-TYPE TRANSCRIPTIONAL REGULATOR PTR2"/>
    <property type="match status" value="1"/>
</dbReference>
<dbReference type="InterPro" id="IPR000485">
    <property type="entry name" value="AsnC-type_HTH_dom"/>
</dbReference>
<dbReference type="EMBL" id="LT981265">
    <property type="protein sequence ID" value="SPC34315.1"/>
    <property type="molecule type" value="Genomic_DNA"/>
</dbReference>
<dbReference type="Pfam" id="PF13412">
    <property type="entry name" value="HTH_24"/>
    <property type="match status" value="1"/>
</dbReference>
<dbReference type="Gene3D" id="1.10.10.10">
    <property type="entry name" value="Winged helix-like DNA-binding domain superfamily/Winged helix DNA-binding domain"/>
    <property type="match status" value="1"/>
</dbReference>
<dbReference type="Proteomes" id="UP000236248">
    <property type="component" value="Chromosome NCAV"/>
</dbReference>
<evidence type="ECO:0000313" key="6">
    <source>
        <dbReference type="Proteomes" id="UP000236248"/>
    </source>
</evidence>
<dbReference type="SUPFAM" id="SSF46785">
    <property type="entry name" value="Winged helix' DNA-binding domain"/>
    <property type="match status" value="1"/>
</dbReference>
<dbReference type="GeneID" id="41595154"/>
<dbReference type="InterPro" id="IPR011991">
    <property type="entry name" value="ArsR-like_HTH"/>
</dbReference>
<dbReference type="GO" id="GO:0043565">
    <property type="term" value="F:sequence-specific DNA binding"/>
    <property type="evidence" value="ECO:0007669"/>
    <property type="project" value="InterPro"/>
</dbReference>
<keyword evidence="2" id="KW-0238">DNA-binding</keyword>
<dbReference type="KEGG" id="ncv:NCAV_1140"/>
<evidence type="ECO:0000256" key="2">
    <source>
        <dbReference type="ARBA" id="ARBA00023125"/>
    </source>
</evidence>
<organism evidence="5 6">
    <name type="scientific">Candidatus Nitrosocaldus cavascurensis</name>
    <dbReference type="NCBI Taxonomy" id="2058097"/>
    <lineage>
        <taxon>Archaea</taxon>
        <taxon>Nitrososphaerota</taxon>
        <taxon>Nitrososphaeria</taxon>
        <taxon>Candidatus Nitrosocaldales</taxon>
        <taxon>Candidatus Nitrosocaldaceae</taxon>
        <taxon>Candidatus Nitrosocaldus</taxon>
    </lineage>
</organism>
<evidence type="ECO:0000313" key="5">
    <source>
        <dbReference type="EMBL" id="SPC34315.1"/>
    </source>
</evidence>
<dbReference type="SMART" id="SM00344">
    <property type="entry name" value="HTH_ASNC"/>
    <property type="match status" value="1"/>
</dbReference>
<dbReference type="PRINTS" id="PR00033">
    <property type="entry name" value="HTHASNC"/>
</dbReference>
<dbReference type="InterPro" id="IPR036390">
    <property type="entry name" value="WH_DNA-bd_sf"/>
</dbReference>
<sequence length="211" mass="24065">MGRFGKLDEIDRKIMSIIYKNPQITQMKLAERVGLTQAAISTRLSRLREMGIISKGCMIINPSNLGLELMSVDAYTEHADVVVEKFKHCPCVVSIFGFTDESNRVEMIMVGEDKQLEYCITKHIRRASNITSIVARRITNLQKSIGIITHETAMDDYGEEDEKMRRSKQYDLPCSDAPCNRCEYYIDNGGACYGCPFTAFYRGKFWKDGDE</sequence>
<name>A0A2K5ARR4_9ARCH</name>
<gene>
    <name evidence="5" type="ORF">NCAV_1140</name>
</gene>
<feature type="domain" description="HTH asnC-type" evidence="4">
    <location>
        <begin position="7"/>
        <end position="68"/>
    </location>
</feature>
<protein>
    <submittedName>
        <fullName evidence="5">Transcriptional regulator</fullName>
    </submittedName>
</protein>
<dbReference type="InterPro" id="IPR036388">
    <property type="entry name" value="WH-like_DNA-bd_sf"/>
</dbReference>
<evidence type="ECO:0000256" key="3">
    <source>
        <dbReference type="ARBA" id="ARBA00023163"/>
    </source>
</evidence>
<dbReference type="InterPro" id="IPR019888">
    <property type="entry name" value="Tscrpt_reg_AsnC-like"/>
</dbReference>
<keyword evidence="6" id="KW-1185">Reference proteome</keyword>
<dbReference type="RefSeq" id="WP_103287010.1">
    <property type="nucleotide sequence ID" value="NZ_LT981265.1"/>
</dbReference>
<evidence type="ECO:0000256" key="1">
    <source>
        <dbReference type="ARBA" id="ARBA00023015"/>
    </source>
</evidence>
<accession>A0A2K5ARR4</accession>
<dbReference type="CDD" id="cd00090">
    <property type="entry name" value="HTH_ARSR"/>
    <property type="match status" value="1"/>
</dbReference>
<proteinExistence type="predicted"/>
<evidence type="ECO:0000259" key="4">
    <source>
        <dbReference type="PROSITE" id="PS50956"/>
    </source>
</evidence>